<reference evidence="2 3" key="1">
    <citation type="submission" date="2020-08" db="EMBL/GenBank/DDBJ databases">
        <title>Description of novel Pseudomonas species.</title>
        <authorList>
            <person name="Duman M."/>
            <person name="Mulet M."/>
            <person name="Altun S."/>
            <person name="Saticioglu I.B."/>
            <person name="Lalucat J."/>
            <person name="Garcia-Valdes E."/>
        </authorList>
    </citation>
    <scope>NUCLEOTIDE SEQUENCE [LARGE SCALE GENOMIC DNA]</scope>
    <source>
        <strain evidence="2 3">P155</strain>
    </source>
</reference>
<dbReference type="InterPro" id="IPR014966">
    <property type="entry name" value="FRG-dom"/>
</dbReference>
<organism evidence="2 3">
    <name type="scientific">Pseudomonas neuropathica</name>
    <dbReference type="NCBI Taxonomy" id="2730425"/>
    <lineage>
        <taxon>Bacteria</taxon>
        <taxon>Pseudomonadati</taxon>
        <taxon>Pseudomonadota</taxon>
        <taxon>Gammaproteobacteria</taxon>
        <taxon>Pseudomonadales</taxon>
        <taxon>Pseudomonadaceae</taxon>
        <taxon>Pseudomonas</taxon>
    </lineage>
</organism>
<protein>
    <submittedName>
        <fullName evidence="2">FRG domain-containing protein</fullName>
    </submittedName>
</protein>
<evidence type="ECO:0000313" key="3">
    <source>
        <dbReference type="Proteomes" id="UP000722111"/>
    </source>
</evidence>
<accession>A0ABS0BRQ0</accession>
<dbReference type="EMBL" id="JACOPX010000017">
    <property type="protein sequence ID" value="MBF6036192.1"/>
    <property type="molecule type" value="Genomic_DNA"/>
</dbReference>
<comment type="caution">
    <text evidence="2">The sequence shown here is derived from an EMBL/GenBank/DDBJ whole genome shotgun (WGS) entry which is preliminary data.</text>
</comment>
<evidence type="ECO:0000259" key="1">
    <source>
        <dbReference type="SMART" id="SM00901"/>
    </source>
</evidence>
<dbReference type="Pfam" id="PF08867">
    <property type="entry name" value="FRG"/>
    <property type="match status" value="1"/>
</dbReference>
<dbReference type="Proteomes" id="UP000722111">
    <property type="component" value="Unassembled WGS sequence"/>
</dbReference>
<proteinExistence type="predicted"/>
<feature type="domain" description="FRG" evidence="1">
    <location>
        <begin position="20"/>
        <end position="132"/>
    </location>
</feature>
<evidence type="ECO:0000313" key="2">
    <source>
        <dbReference type="EMBL" id="MBF6036192.1"/>
    </source>
</evidence>
<sequence>MKIITLKSWGEYDNAVSRKHYRKWIYRGQIDASWKLESSLHRAFEEAQTIHKAYARTEKRMNRLEHERVMIDRFMCNAHIYLSSLPKEADRLSWLSLMQHHGAPTRLLDFTFSPYIALFFALEAGEGSAAVYCVNHHAIKNDDDEYFGKNRLEIYSRVLEGENASDDPCLFAFEPTFSNHRLLSQQGLFVATNTLKHSHEEIVKDYQIGNPDIVKYIIPKKLRYSGLKKLNQMNINAANIYPGLDGFCKTMRRQPLFGLEWQRRVGNES</sequence>
<dbReference type="RefSeq" id="WP_194935929.1">
    <property type="nucleotide sequence ID" value="NZ_JACOPX010000017.1"/>
</dbReference>
<dbReference type="SMART" id="SM00901">
    <property type="entry name" value="FRG"/>
    <property type="match status" value="1"/>
</dbReference>
<name>A0ABS0BRQ0_9PSED</name>
<gene>
    <name evidence="2" type="ORF">H8F23_23330</name>
</gene>
<keyword evidence="3" id="KW-1185">Reference proteome</keyword>